<dbReference type="NCBIfam" id="TIGR02432">
    <property type="entry name" value="lysidine_TilS_N"/>
    <property type="match status" value="1"/>
</dbReference>
<comment type="subcellular location">
    <subcellularLocation>
        <location evidence="6">Plastid</location>
        <location evidence="6">Chloroplast</location>
    </subcellularLocation>
</comment>
<dbReference type="GO" id="GO:0006400">
    <property type="term" value="P:tRNA modification"/>
    <property type="evidence" value="ECO:0007669"/>
    <property type="project" value="UniProtKB-UniRule"/>
</dbReference>
<dbReference type="Gene3D" id="3.40.50.620">
    <property type="entry name" value="HUPs"/>
    <property type="match status" value="2"/>
</dbReference>
<feature type="binding site" evidence="6">
    <location>
        <begin position="35"/>
        <end position="40"/>
    </location>
    <ligand>
        <name>ATP</name>
        <dbReference type="ChEBI" id="CHEBI:30616"/>
    </ligand>
</feature>
<dbReference type="InterPro" id="IPR012094">
    <property type="entry name" value="tRNA_Ile_lys_synt"/>
</dbReference>
<dbReference type="GO" id="GO:0009507">
    <property type="term" value="C:chloroplast"/>
    <property type="evidence" value="ECO:0007669"/>
    <property type="project" value="UniProtKB-SubCell"/>
</dbReference>
<reference evidence="8" key="1">
    <citation type="journal article" date="2016" name="Genome Biol. Evol.">
        <title>Mitochondrion-to-Chloroplast DNA Transfers and Intragenomic Proliferation of Chloroplast Group II Introns in Gloeotilopsis Green Algae (Ulotrichales, Ulvophyceae).</title>
        <authorList>
            <person name="Turmel M."/>
            <person name="Otis C."/>
            <person name="Lemieux C."/>
        </authorList>
    </citation>
    <scope>NUCLEOTIDE SEQUENCE</scope>
</reference>
<evidence type="ECO:0000256" key="2">
    <source>
        <dbReference type="ARBA" id="ARBA00022694"/>
    </source>
</evidence>
<comment type="catalytic activity">
    <reaction evidence="5 6">
        <text>cytidine(34) in tRNA(Ile2) + L-lysine + ATP = lysidine(34) in tRNA(Ile2) + AMP + diphosphate + H(+)</text>
        <dbReference type="Rhea" id="RHEA:43744"/>
        <dbReference type="Rhea" id="RHEA-COMP:10625"/>
        <dbReference type="Rhea" id="RHEA-COMP:10670"/>
        <dbReference type="ChEBI" id="CHEBI:15378"/>
        <dbReference type="ChEBI" id="CHEBI:30616"/>
        <dbReference type="ChEBI" id="CHEBI:32551"/>
        <dbReference type="ChEBI" id="CHEBI:33019"/>
        <dbReference type="ChEBI" id="CHEBI:82748"/>
        <dbReference type="ChEBI" id="CHEBI:83665"/>
        <dbReference type="ChEBI" id="CHEBI:456215"/>
        <dbReference type="EC" id="6.3.4.19"/>
    </reaction>
</comment>
<evidence type="ECO:0000256" key="5">
    <source>
        <dbReference type="ARBA" id="ARBA00048539"/>
    </source>
</evidence>
<comment type="function">
    <text evidence="6">Ligates lysine onto the cytidine present at position 34 of the AUA codon-specific tRNA(Ile) that contains the anticodon CAU, in an ATP-dependent manner. Cytidine is converted to lysidine, thus changing the amino acid specificity of the tRNA from methionine to isoleucine.</text>
</comment>
<evidence type="ECO:0000256" key="1">
    <source>
        <dbReference type="ARBA" id="ARBA00022598"/>
    </source>
</evidence>
<dbReference type="AlphaFoldDB" id="A0A1B2RZ70"/>
<evidence type="ECO:0000259" key="7">
    <source>
        <dbReference type="Pfam" id="PF01171"/>
    </source>
</evidence>
<keyword evidence="8" id="KW-0150">Chloroplast</keyword>
<dbReference type="Pfam" id="PF01171">
    <property type="entry name" value="ATP_bind_3"/>
    <property type="match status" value="1"/>
</dbReference>
<organism evidence="8">
    <name type="scientific">Gloeotilopsis planctonica</name>
    <dbReference type="NCBI Taxonomy" id="34157"/>
    <lineage>
        <taxon>Eukaryota</taxon>
        <taxon>Viridiplantae</taxon>
        <taxon>Chlorophyta</taxon>
        <taxon>core chlorophytes</taxon>
        <taxon>Ulvophyceae</taxon>
        <taxon>OUU clade</taxon>
        <taxon>Ulotrichales</taxon>
        <taxon>Ulotrichaceae</taxon>
        <taxon>Gloeotilopsis</taxon>
    </lineage>
</organism>
<keyword evidence="8" id="KW-0934">Plastid</keyword>
<evidence type="ECO:0000256" key="4">
    <source>
        <dbReference type="ARBA" id="ARBA00022840"/>
    </source>
</evidence>
<protein>
    <recommendedName>
        <fullName evidence="6">tRNA(Ile)-lysidine synthase, chloroplastic</fullName>
        <ecNumber evidence="6">6.3.4.19</ecNumber>
    </recommendedName>
    <alternativeName>
        <fullName evidence="6">tRNA(Ile)-2-lysyl-cytidine synthase</fullName>
    </alternativeName>
    <alternativeName>
        <fullName evidence="6">tRNA(Ile)-lysidine synthetase</fullName>
    </alternativeName>
</protein>
<evidence type="ECO:0000313" key="8">
    <source>
        <dbReference type="EMBL" id="AOC61640.1"/>
    </source>
</evidence>
<dbReference type="EC" id="6.3.4.19" evidence="6"/>
<keyword evidence="1 6" id="KW-0436">Ligase</keyword>
<accession>A0A1B2RZ70</accession>
<dbReference type="CDD" id="cd01992">
    <property type="entry name" value="TilS_N"/>
    <property type="match status" value="1"/>
</dbReference>
<dbReference type="SUPFAM" id="SSF52402">
    <property type="entry name" value="Adenine nucleotide alpha hydrolases-like"/>
    <property type="match status" value="2"/>
</dbReference>
<dbReference type="InterPro" id="IPR014729">
    <property type="entry name" value="Rossmann-like_a/b/a_fold"/>
</dbReference>
<dbReference type="InterPro" id="IPR012795">
    <property type="entry name" value="tRNA_Ile_lys_synt_N"/>
</dbReference>
<sequence>MFKKLDCLQLINFIEKSFLFRTGKIRHKKILIAFSGGQDSSCLLAIFYILKKKWKFELGVVYCNHCWNPSVKPAFEVFQILQKYNLPFYFVEAPNSTAIKPEQAARNWRYSAFYTILKEESYDFVLTGHSLSDCSETALFNLVRGSGLKGICSLKEYQIFQMPLVQKLETSLTYPKQLSLFNLKSNFFSTDQKVSAPKFFHASVIFRNYFKSLSKKCFPNLNFRKGFKITEKKKENTYRSYRDETVFTGKKKKVLNLTNKEKFLPIDPKPTNFFGTSQKLLYDKQDFNFKKTTFFADSFYNFSLILKFNSNFEKKNQFKSFCKLDFLNFKFALKAKNTMAKKTRTAKKAQVVETLFSAYLQRLKKFQKLDQSSSLISCFKPSKLKGEKNFFFNPFLDKLITKKEKEIPTFFSFLSKNFGANQKVTLINQNLFQNFWKTNKNKKTVVENFDFKRKLNFLRGKRLQSELLPLSFQQSKAYEKKVFLSNLQKNEFLVFRPLIKINRENLFLFSKTLKLPICYDPSNKNLNLTRNSIRKLIIPLLKKINPSAEENIYRFSRILEFYYELLGNIDCPPDRLEIFTL</sequence>
<evidence type="ECO:0000256" key="3">
    <source>
        <dbReference type="ARBA" id="ARBA00022741"/>
    </source>
</evidence>
<comment type="domain">
    <text evidence="6">The N-terminal region contains the highly conserved SGGXDS motif, predicted to be a P-loop motif involved in ATP binding.</text>
</comment>
<dbReference type="EMBL" id="KX306824">
    <property type="protein sequence ID" value="AOC61640.1"/>
    <property type="molecule type" value="Genomic_DNA"/>
</dbReference>
<name>A0A1B2RZ70_9CHLO</name>
<dbReference type="HAMAP" id="MF_01161">
    <property type="entry name" value="tRNA_Ile_lys_synt"/>
    <property type="match status" value="1"/>
</dbReference>
<dbReference type="InterPro" id="IPR011063">
    <property type="entry name" value="TilS/TtcA_N"/>
</dbReference>
<feature type="domain" description="tRNA(Ile)-lysidine/2-thiocytidine synthase N-terminal" evidence="7">
    <location>
        <begin position="29"/>
        <end position="161"/>
    </location>
</feature>
<keyword evidence="3 6" id="KW-0547">Nucleotide-binding</keyword>
<comment type="similarity">
    <text evidence="6">Belongs to the tRNA(Ile)-lysidine synthase family.</text>
</comment>
<dbReference type="PANTHER" id="PTHR43033:SF1">
    <property type="entry name" value="TRNA(ILE)-LYSIDINE SYNTHASE-RELATED"/>
    <property type="match status" value="1"/>
</dbReference>
<gene>
    <name evidence="6 8" type="primary">tilS</name>
</gene>
<keyword evidence="2 6" id="KW-0819">tRNA processing</keyword>
<dbReference type="GO" id="GO:0005524">
    <property type="term" value="F:ATP binding"/>
    <property type="evidence" value="ECO:0007669"/>
    <property type="project" value="UniProtKB-UniRule"/>
</dbReference>
<geneLocation type="chloroplast" evidence="8"/>
<evidence type="ECO:0000256" key="6">
    <source>
        <dbReference type="HAMAP-Rule" id="MF_01161"/>
    </source>
</evidence>
<proteinExistence type="inferred from homology"/>
<dbReference type="PANTHER" id="PTHR43033">
    <property type="entry name" value="TRNA(ILE)-LYSIDINE SYNTHASE-RELATED"/>
    <property type="match status" value="1"/>
</dbReference>
<dbReference type="GO" id="GO:0032267">
    <property type="term" value="F:tRNA(Ile)-lysidine synthase activity"/>
    <property type="evidence" value="ECO:0007669"/>
    <property type="project" value="UniProtKB-EC"/>
</dbReference>
<keyword evidence="4 6" id="KW-0067">ATP-binding</keyword>